<proteinExistence type="inferred from homology"/>
<organism evidence="7 8">
    <name type="scientific">Actinomycetospora endophytica</name>
    <dbReference type="NCBI Taxonomy" id="2291215"/>
    <lineage>
        <taxon>Bacteria</taxon>
        <taxon>Bacillati</taxon>
        <taxon>Actinomycetota</taxon>
        <taxon>Actinomycetes</taxon>
        <taxon>Pseudonocardiales</taxon>
        <taxon>Pseudonocardiaceae</taxon>
        <taxon>Actinomycetospora</taxon>
    </lineage>
</organism>
<dbReference type="InterPro" id="IPR036385">
    <property type="entry name" value="RuBisCO_ssu_sf"/>
</dbReference>
<feature type="region of interest" description="Disordered" evidence="5">
    <location>
        <begin position="131"/>
        <end position="151"/>
    </location>
</feature>
<reference evidence="7 8" key="1">
    <citation type="submission" date="2021-11" db="EMBL/GenBank/DDBJ databases">
        <title>Draft genome sequence of Actinomycetospora sp. SF1 isolated from the rhizosphere soil.</title>
        <authorList>
            <person name="Duangmal K."/>
            <person name="Chantavorakit T."/>
        </authorList>
    </citation>
    <scope>NUCLEOTIDE SEQUENCE [LARGE SCALE GENOMIC DNA]</scope>
    <source>
        <strain evidence="7 8">TBRC 5722</strain>
    </source>
</reference>
<evidence type="ECO:0000256" key="5">
    <source>
        <dbReference type="SAM" id="MobiDB-lite"/>
    </source>
</evidence>
<evidence type="ECO:0000256" key="3">
    <source>
        <dbReference type="ARBA" id="ARBA00038826"/>
    </source>
</evidence>
<dbReference type="Proteomes" id="UP001199469">
    <property type="component" value="Unassembled WGS sequence"/>
</dbReference>
<evidence type="ECO:0000313" key="7">
    <source>
        <dbReference type="EMBL" id="MCD2194183.1"/>
    </source>
</evidence>
<evidence type="ECO:0000256" key="1">
    <source>
        <dbReference type="ARBA" id="ARBA00022567"/>
    </source>
</evidence>
<comment type="function">
    <text evidence="4">RuBisCO catalyzes two reactions: the carboxylation of D-ribulose 1,5-bisphosphate, the primary event in carbon dioxide fixation, as well as the oxidative fragmentation of the pentose substrate. Both reactions occur simultaneously and in competition at the same active site. Although the small subunit is not catalytic it is essential for maximal activity.</text>
</comment>
<dbReference type="InterPro" id="IPR000894">
    <property type="entry name" value="RuBisCO_ssu_dom"/>
</dbReference>
<comment type="subunit">
    <text evidence="3 4">Heterohexadecamer of 8 large and 8 small subunits.</text>
</comment>
<dbReference type="PANTHER" id="PTHR31262:SF23">
    <property type="entry name" value="RIBULOSE BISPHOSPHATE CARBOXYLASE SMALL SUBUNIT"/>
    <property type="match status" value="1"/>
</dbReference>
<dbReference type="InterPro" id="IPR024681">
    <property type="entry name" value="RuBisCO_ssu"/>
</dbReference>
<keyword evidence="8" id="KW-1185">Reference proteome</keyword>
<dbReference type="RefSeq" id="WP_230733906.1">
    <property type="nucleotide sequence ID" value="NZ_JAJNDB010000002.1"/>
</dbReference>
<dbReference type="CDD" id="cd03527">
    <property type="entry name" value="RuBisCO_small"/>
    <property type="match status" value="1"/>
</dbReference>
<dbReference type="SUPFAM" id="SSF55239">
    <property type="entry name" value="RuBisCO, small subunit"/>
    <property type="match status" value="1"/>
</dbReference>
<dbReference type="HAMAP" id="MF_00859">
    <property type="entry name" value="RuBisCO_S_bact"/>
    <property type="match status" value="1"/>
</dbReference>
<dbReference type="Pfam" id="PF00101">
    <property type="entry name" value="RuBisCO_small"/>
    <property type="match status" value="1"/>
</dbReference>
<dbReference type="PANTHER" id="PTHR31262">
    <property type="entry name" value="RIBULOSE BISPHOSPHATE CARBOXYLASE SMALL CHAIN 1, CHLOROPLASTIC"/>
    <property type="match status" value="1"/>
</dbReference>
<dbReference type="SMART" id="SM00961">
    <property type="entry name" value="RuBisCO_small"/>
    <property type="match status" value="1"/>
</dbReference>
<evidence type="ECO:0000256" key="4">
    <source>
        <dbReference type="HAMAP-Rule" id="MF_00859"/>
    </source>
</evidence>
<evidence type="ECO:0000313" key="8">
    <source>
        <dbReference type="Proteomes" id="UP001199469"/>
    </source>
</evidence>
<dbReference type="EMBL" id="JAJNDB010000002">
    <property type="protein sequence ID" value="MCD2194183.1"/>
    <property type="molecule type" value="Genomic_DNA"/>
</dbReference>
<name>A0ABS8P7H4_9PSEU</name>
<comment type="caution">
    <text evidence="7">The sequence shown here is derived from an EMBL/GenBank/DDBJ whole genome shotgun (WGS) entry which is preliminary data.</text>
</comment>
<comment type="miscellaneous">
    <text evidence="4">The basic functional RuBisCO is composed of a large chain homodimer in a 'head-to-tail' conformation. In form I RuBisCO this homodimer is arranged in a barrel-like tetramer with the small subunits forming a tetrameric 'cap' on each end of the 'barrel'.</text>
</comment>
<keyword evidence="2 4" id="KW-0120">Carbon dioxide fixation</keyword>
<gene>
    <name evidence="4" type="primary">cbbS</name>
    <name evidence="7" type="ORF">LQ327_12440</name>
</gene>
<evidence type="ECO:0000259" key="6">
    <source>
        <dbReference type="SMART" id="SM00961"/>
    </source>
</evidence>
<sequence length="151" mass="17204">MRITQGTFSFLPDLTDDEIRSQISYALEHGWPCSVEFTDDPHPRNTYWEMWGLPMFDLVDPAAVMDEVRACREEHPQHYVRVTAYDASLGRQTVALSFLVNRPDVEPGFRLDRAEGADRRIGYTVHPYATEAPAGSRYPAPDPRGNGHARR</sequence>
<evidence type="ECO:0000256" key="2">
    <source>
        <dbReference type="ARBA" id="ARBA00023300"/>
    </source>
</evidence>
<comment type="similarity">
    <text evidence="4">Belongs to the RuBisCO small chain family.</text>
</comment>
<keyword evidence="1 4" id="KW-0113">Calvin cycle</keyword>
<dbReference type="Gene3D" id="3.30.190.10">
    <property type="entry name" value="Ribulose bisphosphate carboxylase, small subunit"/>
    <property type="match status" value="1"/>
</dbReference>
<feature type="domain" description="Ribulose bisphosphate carboxylase small subunit" evidence="6">
    <location>
        <begin position="4"/>
        <end position="103"/>
    </location>
</feature>
<accession>A0ABS8P7H4</accession>
<protein>
    <recommendedName>
        <fullName evidence="4">Ribulose bisphosphate carboxylase small subunit</fullName>
        <shortName evidence="4">RuBisCO small subunit</shortName>
    </recommendedName>
</protein>